<sequence>MLGCKCINKINPEKTSFQSLILLNIFLTLLKLSLILFITMKKLPVICPSCTQELAVEKLVCNNCQTQVVGNYELPLFLKLSEEEQNFIMQFFLNSGSLKDMAKQMDVSYPTMRNKVDDLIHKINTRSDE</sequence>
<feature type="domain" description="DUF2089" evidence="2">
    <location>
        <begin position="80"/>
        <end position="124"/>
    </location>
</feature>
<evidence type="ECO:0000313" key="5">
    <source>
        <dbReference type="Proteomes" id="UP000321245"/>
    </source>
</evidence>
<proteinExistence type="predicted"/>
<protein>
    <recommendedName>
        <fullName evidence="6">DUF2089 family protein</fullName>
    </recommendedName>
</protein>
<evidence type="ECO:0008006" key="6">
    <source>
        <dbReference type="Google" id="ProtNLM"/>
    </source>
</evidence>
<dbReference type="STRING" id="1218108.GCA_000382425_00130"/>
<evidence type="ECO:0000256" key="1">
    <source>
        <dbReference type="SAM" id="Phobius"/>
    </source>
</evidence>
<evidence type="ECO:0000259" key="3">
    <source>
        <dbReference type="Pfam" id="PF22747"/>
    </source>
</evidence>
<dbReference type="InterPro" id="IPR018658">
    <property type="entry name" value="DUF2089"/>
</dbReference>
<organism evidence="4 5">
    <name type="scientific">Empedobacter brevis NBRC 14943 = ATCC 43319</name>
    <dbReference type="NCBI Taxonomy" id="1218108"/>
    <lineage>
        <taxon>Bacteria</taxon>
        <taxon>Pseudomonadati</taxon>
        <taxon>Bacteroidota</taxon>
        <taxon>Flavobacteriia</taxon>
        <taxon>Flavobacteriales</taxon>
        <taxon>Weeksellaceae</taxon>
        <taxon>Empedobacter</taxon>
    </lineage>
</organism>
<keyword evidence="1" id="KW-0472">Membrane</keyword>
<gene>
    <name evidence="4" type="ORF">EB1_01310</name>
</gene>
<keyword evidence="1" id="KW-1133">Transmembrane helix</keyword>
<dbReference type="EMBL" id="BJXC01000001">
    <property type="protein sequence ID" value="GEM50341.1"/>
    <property type="molecule type" value="Genomic_DNA"/>
</dbReference>
<feature type="domain" description="DUF2089" evidence="3">
    <location>
        <begin position="47"/>
        <end position="77"/>
    </location>
</feature>
<keyword evidence="5" id="KW-1185">Reference proteome</keyword>
<comment type="caution">
    <text evidence="4">The sequence shown here is derived from an EMBL/GenBank/DDBJ whole genome shotgun (WGS) entry which is preliminary data.</text>
</comment>
<feature type="transmembrane region" description="Helical" evidence="1">
    <location>
        <begin position="20"/>
        <end position="40"/>
    </location>
</feature>
<keyword evidence="1" id="KW-0812">Transmembrane</keyword>
<dbReference type="Pfam" id="PF22747">
    <property type="entry name" value="Zn_ribbon_DUF2089"/>
    <property type="match status" value="1"/>
</dbReference>
<dbReference type="AlphaFoldDB" id="A0A511NDD4"/>
<evidence type="ECO:0000259" key="2">
    <source>
        <dbReference type="Pfam" id="PF09862"/>
    </source>
</evidence>
<dbReference type="Pfam" id="PF09862">
    <property type="entry name" value="DUF2089"/>
    <property type="match status" value="1"/>
</dbReference>
<reference evidence="4 5" key="1">
    <citation type="submission" date="2019-07" db="EMBL/GenBank/DDBJ databases">
        <title>Whole genome shotgun sequence of Empedobacter brevis NBRC 14943.</title>
        <authorList>
            <person name="Hosoyama A."/>
            <person name="Uohara A."/>
            <person name="Ohji S."/>
            <person name="Ichikawa N."/>
        </authorList>
    </citation>
    <scope>NUCLEOTIDE SEQUENCE [LARGE SCALE GENOMIC DNA]</scope>
    <source>
        <strain evidence="4 5">NBRC 14943</strain>
    </source>
</reference>
<name>A0A511NDD4_9FLAO</name>
<evidence type="ECO:0000313" key="4">
    <source>
        <dbReference type="EMBL" id="GEM50341.1"/>
    </source>
</evidence>
<dbReference type="Proteomes" id="UP000321245">
    <property type="component" value="Unassembled WGS sequence"/>
</dbReference>
<dbReference type="InterPro" id="IPR053957">
    <property type="entry name" value="DUF2089_Zn_ribbon"/>
</dbReference>
<accession>A0A511NDD4</accession>